<evidence type="ECO:0000313" key="2">
    <source>
        <dbReference type="Proteomes" id="UP000321275"/>
    </source>
</evidence>
<dbReference type="Proteomes" id="UP000321275">
    <property type="component" value="Unassembled WGS sequence"/>
</dbReference>
<name>A0A510X7L7_9GAMM</name>
<gene>
    <name evidence="1" type="ORF">HPA02_16570</name>
</gene>
<dbReference type="AlphaFoldDB" id="A0A510X7L7"/>
<sequence length="195" mass="20970">MKVVQVNESAPRDACLARLCAEVYGQAAGLTPLVRFAATRRVLFAQEAARLLATVDGAGRPQALALLVLDAAGQGMTLTLSCALDGDEEPDDREAPRRALIAELASKAPLRVEAEDADAEAFYRDCGITRWFAGRDGWRIGLGARHPASTLAEAGAPIAVDDAEVLRRFKHDAKGFEEEKERFVQGLASFPEHLG</sequence>
<proteinExistence type="predicted"/>
<keyword evidence="2" id="KW-1185">Reference proteome</keyword>
<accession>A0A510X7L7</accession>
<dbReference type="OrthoDB" id="6181807at2"/>
<dbReference type="RefSeq" id="WP_146802715.1">
    <property type="nucleotide sequence ID" value="NZ_BJUK01000015.1"/>
</dbReference>
<evidence type="ECO:0000313" key="1">
    <source>
        <dbReference type="EMBL" id="GEK47374.1"/>
    </source>
</evidence>
<organism evidence="1 2">
    <name type="scientific">Bisbaumannia pacifica</name>
    <dbReference type="NCBI Taxonomy" id="77098"/>
    <lineage>
        <taxon>Bacteria</taxon>
        <taxon>Pseudomonadati</taxon>
        <taxon>Pseudomonadota</taxon>
        <taxon>Gammaproteobacteria</taxon>
        <taxon>Oceanospirillales</taxon>
        <taxon>Halomonadaceae</taxon>
        <taxon>Bisbaumannia</taxon>
    </lineage>
</organism>
<dbReference type="EMBL" id="BJUK01000015">
    <property type="protein sequence ID" value="GEK47374.1"/>
    <property type="molecule type" value="Genomic_DNA"/>
</dbReference>
<reference evidence="1 2" key="1">
    <citation type="submission" date="2019-07" db="EMBL/GenBank/DDBJ databases">
        <title>Whole genome shotgun sequence of Halomonas pacifica NBRC 102220.</title>
        <authorList>
            <person name="Hosoyama A."/>
            <person name="Uohara A."/>
            <person name="Ohji S."/>
            <person name="Ichikawa N."/>
        </authorList>
    </citation>
    <scope>NUCLEOTIDE SEQUENCE [LARGE SCALE GENOMIC DNA]</scope>
    <source>
        <strain evidence="1 2">NBRC 102220</strain>
    </source>
</reference>
<protein>
    <submittedName>
        <fullName evidence="1">Uncharacterized protein</fullName>
    </submittedName>
</protein>
<comment type="caution">
    <text evidence="1">The sequence shown here is derived from an EMBL/GenBank/DDBJ whole genome shotgun (WGS) entry which is preliminary data.</text>
</comment>